<evidence type="ECO:0000259" key="1">
    <source>
        <dbReference type="Pfam" id="PF24923"/>
    </source>
</evidence>
<sequence length="57" mass="6430">VWATDLSISYSDQLALTQLTLYLTNGHLDCSLSILKVPPYVPRKERRLRPCGSLTEP</sequence>
<accession>A0A5E4D7S3</accession>
<protein>
    <recommendedName>
        <fullName evidence="1">IQCH-like ATP-grasp domain-containing protein</fullName>
    </recommendedName>
</protein>
<comment type="caution">
    <text evidence="2">The sequence shown here is derived from an EMBL/GenBank/DDBJ whole genome shotgun (WGS) entry which is preliminary data.</text>
</comment>
<feature type="domain" description="IQCH-like ATP-grasp" evidence="1">
    <location>
        <begin position="1"/>
        <end position="31"/>
    </location>
</feature>
<gene>
    <name evidence="2" type="ORF">MONAX_5E029080</name>
</gene>
<evidence type="ECO:0000313" key="3">
    <source>
        <dbReference type="Proteomes" id="UP000335636"/>
    </source>
</evidence>
<dbReference type="InterPro" id="IPR056855">
    <property type="entry name" value="ATP-grasp_IQCH"/>
</dbReference>
<evidence type="ECO:0000313" key="2">
    <source>
        <dbReference type="EMBL" id="VTJ90307.1"/>
    </source>
</evidence>
<feature type="non-terminal residue" evidence="2">
    <location>
        <position position="1"/>
    </location>
</feature>
<organism evidence="2 3">
    <name type="scientific">Marmota monax</name>
    <name type="common">Woodchuck</name>
    <dbReference type="NCBI Taxonomy" id="9995"/>
    <lineage>
        <taxon>Eukaryota</taxon>
        <taxon>Metazoa</taxon>
        <taxon>Chordata</taxon>
        <taxon>Craniata</taxon>
        <taxon>Vertebrata</taxon>
        <taxon>Euteleostomi</taxon>
        <taxon>Mammalia</taxon>
        <taxon>Eutheria</taxon>
        <taxon>Euarchontoglires</taxon>
        <taxon>Glires</taxon>
        <taxon>Rodentia</taxon>
        <taxon>Sciuromorpha</taxon>
        <taxon>Sciuridae</taxon>
        <taxon>Xerinae</taxon>
        <taxon>Marmotini</taxon>
        <taxon>Marmota</taxon>
    </lineage>
</organism>
<feature type="non-terminal residue" evidence="2">
    <location>
        <position position="57"/>
    </location>
</feature>
<keyword evidence="3" id="KW-1185">Reference proteome</keyword>
<proteinExistence type="predicted"/>
<name>A0A5E4D7S3_MARMO</name>
<dbReference type="AlphaFoldDB" id="A0A5E4D7S3"/>
<dbReference type="Pfam" id="PF24923">
    <property type="entry name" value="ATP-grasp_IQCH"/>
    <property type="match status" value="1"/>
</dbReference>
<dbReference type="EMBL" id="CABDUW010004366">
    <property type="protein sequence ID" value="VTJ90307.1"/>
    <property type="molecule type" value="Genomic_DNA"/>
</dbReference>
<reference evidence="2" key="1">
    <citation type="submission" date="2019-04" db="EMBL/GenBank/DDBJ databases">
        <authorList>
            <person name="Alioto T."/>
            <person name="Alioto T."/>
        </authorList>
    </citation>
    <scope>NUCLEOTIDE SEQUENCE [LARGE SCALE GENOMIC DNA]</scope>
</reference>
<dbReference type="Proteomes" id="UP000335636">
    <property type="component" value="Unassembled WGS sequence"/>
</dbReference>